<gene>
    <name evidence="2" type="ORF">Cgig2_014435</name>
</gene>
<name>A0A9Q1JXI7_9CARY</name>
<protein>
    <submittedName>
        <fullName evidence="2">Uncharacterized protein</fullName>
    </submittedName>
</protein>
<dbReference type="EMBL" id="JAKOGI010000590">
    <property type="protein sequence ID" value="KAJ8432700.1"/>
    <property type="molecule type" value="Genomic_DNA"/>
</dbReference>
<proteinExistence type="predicted"/>
<keyword evidence="1" id="KW-1133">Transmembrane helix</keyword>
<feature type="transmembrane region" description="Helical" evidence="1">
    <location>
        <begin position="88"/>
        <end position="106"/>
    </location>
</feature>
<sequence>MLPTFQNSTCTCHCCTDARTNARLFSLLLKVSLTINCISLAHKAYINNDNSMVTFLFFAYFGFLALELCCAALSKLPPDEGGSTRQNILRRVVCGLYVFLAVGFMYQIGRSFPFATSLLLFAVFPLKTEEVVWKFEMEMQAIPGPGRVKRRSMLEDIQGFFYKM</sequence>
<feature type="transmembrane region" description="Helical" evidence="1">
    <location>
        <begin position="52"/>
        <end position="76"/>
    </location>
</feature>
<evidence type="ECO:0000313" key="3">
    <source>
        <dbReference type="Proteomes" id="UP001153076"/>
    </source>
</evidence>
<accession>A0A9Q1JXI7</accession>
<keyword evidence="3" id="KW-1185">Reference proteome</keyword>
<organism evidence="2 3">
    <name type="scientific">Carnegiea gigantea</name>
    <dbReference type="NCBI Taxonomy" id="171969"/>
    <lineage>
        <taxon>Eukaryota</taxon>
        <taxon>Viridiplantae</taxon>
        <taxon>Streptophyta</taxon>
        <taxon>Embryophyta</taxon>
        <taxon>Tracheophyta</taxon>
        <taxon>Spermatophyta</taxon>
        <taxon>Magnoliopsida</taxon>
        <taxon>eudicotyledons</taxon>
        <taxon>Gunneridae</taxon>
        <taxon>Pentapetalae</taxon>
        <taxon>Caryophyllales</taxon>
        <taxon>Cactineae</taxon>
        <taxon>Cactaceae</taxon>
        <taxon>Cactoideae</taxon>
        <taxon>Echinocereeae</taxon>
        <taxon>Carnegiea</taxon>
    </lineage>
</organism>
<feature type="transmembrane region" description="Helical" evidence="1">
    <location>
        <begin position="27"/>
        <end position="46"/>
    </location>
</feature>
<keyword evidence="1" id="KW-0472">Membrane</keyword>
<comment type="caution">
    <text evidence="2">The sequence shown here is derived from an EMBL/GenBank/DDBJ whole genome shotgun (WGS) entry which is preliminary data.</text>
</comment>
<keyword evidence="1" id="KW-0812">Transmembrane</keyword>
<dbReference type="Proteomes" id="UP001153076">
    <property type="component" value="Unassembled WGS sequence"/>
</dbReference>
<evidence type="ECO:0000313" key="2">
    <source>
        <dbReference type="EMBL" id="KAJ8432700.1"/>
    </source>
</evidence>
<dbReference type="AlphaFoldDB" id="A0A9Q1JXI7"/>
<evidence type="ECO:0000256" key="1">
    <source>
        <dbReference type="SAM" id="Phobius"/>
    </source>
</evidence>
<reference evidence="2" key="1">
    <citation type="submission" date="2022-04" db="EMBL/GenBank/DDBJ databases">
        <title>Carnegiea gigantea Genome sequencing and assembly v2.</title>
        <authorList>
            <person name="Copetti D."/>
            <person name="Sanderson M.J."/>
            <person name="Burquez A."/>
            <person name="Wojciechowski M.F."/>
        </authorList>
    </citation>
    <scope>NUCLEOTIDE SEQUENCE</scope>
    <source>
        <strain evidence="2">SGP5-SGP5p</strain>
        <tissue evidence="2">Aerial part</tissue>
    </source>
</reference>